<dbReference type="PANTHER" id="PTHR42109">
    <property type="entry name" value="UNPLACED GENOMIC SCAFFOLD UM_SCAF_CONTIG_1.265, WHOLE GENOME SHOTGUN SEQUENCE"/>
    <property type="match status" value="1"/>
</dbReference>
<sequence length="295" mass="33509">MQFNLRPWEIIGAIQVAFYVVISVITFYPGVRLVKNRSPFRPFFIRYAILMLTKIIGGILLILYKNNYTNINLAITTSVFNSVSLAFLTILLAFSTRFAETYRNPEQTTKKNKGLSSLIHADYTKSASWDNLLEKLTLVAMILNIVGNSMVGSDRAASKPVQEAGSIIYLVCLVLIAALVFHKIMKEKRQAEKEYGFILGVLTICAILVVFIFVRMIYAVCYAFTFNVDGTYTTNVSKFTYLFGDWKYYAFIAFIEECICVALYALMIWVVFNGENKLGLHKSADTTEDYQKFDA</sequence>
<dbReference type="RefSeq" id="XP_019036360.1">
    <property type="nucleotide sequence ID" value="XM_019185223.1"/>
</dbReference>
<accession>A0A1E3NVL6</accession>
<feature type="transmembrane region" description="Helical" evidence="1">
    <location>
        <begin position="12"/>
        <end position="31"/>
    </location>
</feature>
<name>A0A1E3NVL6_WICAA</name>
<evidence type="ECO:0000313" key="4">
    <source>
        <dbReference type="Proteomes" id="UP000094112"/>
    </source>
</evidence>
<feature type="transmembrane region" description="Helical" evidence="1">
    <location>
        <begin position="70"/>
        <end position="94"/>
    </location>
</feature>
<reference evidence="3 4" key="1">
    <citation type="journal article" date="2016" name="Proc. Natl. Acad. Sci. U.S.A.">
        <title>Comparative genomics of biotechnologically important yeasts.</title>
        <authorList>
            <person name="Riley R."/>
            <person name="Haridas S."/>
            <person name="Wolfe K.H."/>
            <person name="Lopes M.R."/>
            <person name="Hittinger C.T."/>
            <person name="Goeker M."/>
            <person name="Salamov A.A."/>
            <person name="Wisecaver J.H."/>
            <person name="Long T.M."/>
            <person name="Calvey C.H."/>
            <person name="Aerts A.L."/>
            <person name="Barry K.W."/>
            <person name="Choi C."/>
            <person name="Clum A."/>
            <person name="Coughlan A.Y."/>
            <person name="Deshpande S."/>
            <person name="Douglass A.P."/>
            <person name="Hanson S.J."/>
            <person name="Klenk H.-P."/>
            <person name="LaButti K.M."/>
            <person name="Lapidus A."/>
            <person name="Lindquist E.A."/>
            <person name="Lipzen A.M."/>
            <person name="Meier-Kolthoff J.P."/>
            <person name="Ohm R.A."/>
            <person name="Otillar R.P."/>
            <person name="Pangilinan J.L."/>
            <person name="Peng Y."/>
            <person name="Rokas A."/>
            <person name="Rosa C.A."/>
            <person name="Scheuner C."/>
            <person name="Sibirny A.A."/>
            <person name="Slot J.C."/>
            <person name="Stielow J.B."/>
            <person name="Sun H."/>
            <person name="Kurtzman C.P."/>
            <person name="Blackwell M."/>
            <person name="Grigoriev I.V."/>
            <person name="Jeffries T.W."/>
        </authorList>
    </citation>
    <scope>NUCLEOTIDE SEQUENCE [LARGE SCALE GENOMIC DNA]</scope>
    <source>
        <strain evidence="4">ATCC 58044 / CBS 1984 / NCYC 433 / NRRL Y-366-8</strain>
    </source>
</reference>
<evidence type="ECO:0000313" key="3">
    <source>
        <dbReference type="EMBL" id="ODQ57153.1"/>
    </source>
</evidence>
<dbReference type="EMBL" id="KV454214">
    <property type="protein sequence ID" value="ODQ57153.1"/>
    <property type="molecule type" value="Genomic_DNA"/>
</dbReference>
<feature type="transmembrane region" description="Helical" evidence="1">
    <location>
        <begin position="43"/>
        <end position="64"/>
    </location>
</feature>
<evidence type="ECO:0000256" key="1">
    <source>
        <dbReference type="SAM" id="Phobius"/>
    </source>
</evidence>
<dbReference type="OrthoDB" id="3981024at2759"/>
<dbReference type="Proteomes" id="UP000094112">
    <property type="component" value="Unassembled WGS sequence"/>
</dbReference>
<dbReference type="Pfam" id="PF24800">
    <property type="entry name" value="DUF7702"/>
    <property type="match status" value="1"/>
</dbReference>
<dbReference type="PANTHER" id="PTHR42109:SF2">
    <property type="entry name" value="INTEGRAL MEMBRANE PROTEIN"/>
    <property type="match status" value="1"/>
</dbReference>
<dbReference type="InterPro" id="IPR056119">
    <property type="entry name" value="DUF7702"/>
</dbReference>
<dbReference type="STRING" id="683960.A0A1E3NVL6"/>
<feature type="transmembrane region" description="Helical" evidence="1">
    <location>
        <begin position="246"/>
        <end position="272"/>
    </location>
</feature>
<feature type="domain" description="DUF7702" evidence="2">
    <location>
        <begin position="14"/>
        <end position="266"/>
    </location>
</feature>
<feature type="transmembrane region" description="Helical" evidence="1">
    <location>
        <begin position="197"/>
        <end position="226"/>
    </location>
</feature>
<protein>
    <recommendedName>
        <fullName evidence="2">DUF7702 domain-containing protein</fullName>
    </recommendedName>
</protein>
<dbReference type="GeneID" id="30202469"/>
<keyword evidence="1" id="KW-0472">Membrane</keyword>
<gene>
    <name evidence="3" type="ORF">WICANDRAFT_81375</name>
</gene>
<proteinExistence type="predicted"/>
<evidence type="ECO:0000259" key="2">
    <source>
        <dbReference type="Pfam" id="PF24800"/>
    </source>
</evidence>
<feature type="transmembrane region" description="Helical" evidence="1">
    <location>
        <begin position="164"/>
        <end position="185"/>
    </location>
</feature>
<keyword evidence="1" id="KW-1133">Transmembrane helix</keyword>
<dbReference type="AlphaFoldDB" id="A0A1E3NVL6"/>
<organism evidence="3 4">
    <name type="scientific">Wickerhamomyces anomalus (strain ATCC 58044 / CBS 1984 / NCYC 433 / NRRL Y-366-8)</name>
    <name type="common">Yeast</name>
    <name type="synonym">Hansenula anomala</name>
    <dbReference type="NCBI Taxonomy" id="683960"/>
    <lineage>
        <taxon>Eukaryota</taxon>
        <taxon>Fungi</taxon>
        <taxon>Dikarya</taxon>
        <taxon>Ascomycota</taxon>
        <taxon>Saccharomycotina</taxon>
        <taxon>Saccharomycetes</taxon>
        <taxon>Phaffomycetales</taxon>
        <taxon>Wickerhamomycetaceae</taxon>
        <taxon>Wickerhamomyces</taxon>
    </lineage>
</organism>
<keyword evidence="1" id="KW-0812">Transmembrane</keyword>
<keyword evidence="4" id="KW-1185">Reference proteome</keyword>